<comment type="caution">
    <text evidence="1">The sequence shown here is derived from an EMBL/GenBank/DDBJ whole genome shotgun (WGS) entry which is preliminary data.</text>
</comment>
<keyword evidence="2" id="KW-1185">Reference proteome</keyword>
<proteinExistence type="predicted"/>
<organism evidence="1 2">
    <name type="scientific">Vibrio aestuarianus</name>
    <dbReference type="NCBI Taxonomy" id="28171"/>
    <lineage>
        <taxon>Bacteria</taxon>
        <taxon>Pseudomonadati</taxon>
        <taxon>Pseudomonadota</taxon>
        <taxon>Gammaproteobacteria</taxon>
        <taxon>Vibrionales</taxon>
        <taxon>Vibrionaceae</taxon>
        <taxon>Vibrio</taxon>
    </lineage>
</organism>
<gene>
    <name evidence="1" type="ORF">VAE063_950139</name>
</gene>
<name>A0ABM9FR57_9VIBR</name>
<dbReference type="InterPro" id="IPR019697">
    <property type="entry name" value="Phage_HP1_Orf28"/>
</dbReference>
<accession>A0ABM9FR57</accession>
<dbReference type="RefSeq" id="WP_168522559.1">
    <property type="nucleotide sequence ID" value="NZ_CALYLA010000019.1"/>
</dbReference>
<evidence type="ECO:0000313" key="1">
    <source>
        <dbReference type="EMBL" id="CAH8233104.1"/>
    </source>
</evidence>
<dbReference type="EMBL" id="CALYLK010000136">
    <property type="protein sequence ID" value="CAH8233104.1"/>
    <property type="molecule type" value="Genomic_DNA"/>
</dbReference>
<sequence>MPDKRYIDIKVIDGGWDMDAGQQPQKCSDLYSIAQDVKHDIMESGLARKLIAERNPVLRADVLVQIEQKAESDTRIIPGTAVATELAAGDITLTAQAYDYSGTINIEVPVNE</sequence>
<evidence type="ECO:0000313" key="2">
    <source>
        <dbReference type="Proteomes" id="UP001152658"/>
    </source>
</evidence>
<dbReference type="Proteomes" id="UP001152658">
    <property type="component" value="Unassembled WGS sequence"/>
</dbReference>
<evidence type="ECO:0008006" key="3">
    <source>
        <dbReference type="Google" id="ProtNLM"/>
    </source>
</evidence>
<protein>
    <recommendedName>
        <fullName evidence="3">Phage protein</fullName>
    </recommendedName>
</protein>
<reference evidence="1" key="1">
    <citation type="submission" date="2022-06" db="EMBL/GenBank/DDBJ databases">
        <authorList>
            <person name="Goudenege D."/>
            <person name="Le Roux F."/>
        </authorList>
    </citation>
    <scope>NUCLEOTIDE SEQUENCE</scope>
    <source>
        <strain evidence="1">12-063</strain>
    </source>
</reference>
<dbReference type="Pfam" id="PF10761">
    <property type="entry name" value="DUF2590"/>
    <property type="match status" value="1"/>
</dbReference>